<dbReference type="OrthoDB" id="8059310at2"/>
<proteinExistence type="predicted"/>
<dbReference type="Pfam" id="PF00198">
    <property type="entry name" value="2-oxoacid_dh"/>
    <property type="match status" value="2"/>
</dbReference>
<evidence type="ECO:0000313" key="3">
    <source>
        <dbReference type="Proteomes" id="UP000321337"/>
    </source>
</evidence>
<dbReference type="EMBL" id="BKAD01000011">
    <property type="protein sequence ID" value="GEP30083.1"/>
    <property type="molecule type" value="Genomic_DNA"/>
</dbReference>
<dbReference type="SUPFAM" id="SSF52777">
    <property type="entry name" value="CoA-dependent acyltransferases"/>
    <property type="match status" value="1"/>
</dbReference>
<dbReference type="AlphaFoldDB" id="A0A512L6H1"/>
<comment type="caution">
    <text evidence="2">The sequence shown here is derived from an EMBL/GenBank/DDBJ whole genome shotgun (WGS) entry which is preliminary data.</text>
</comment>
<gene>
    <name evidence="2" type="ORF">TPL01_12210</name>
</gene>
<dbReference type="GO" id="GO:0016746">
    <property type="term" value="F:acyltransferase activity"/>
    <property type="evidence" value="ECO:0007669"/>
    <property type="project" value="InterPro"/>
</dbReference>
<feature type="domain" description="2-oxoacid dehydrogenase acyltransferase catalytic" evidence="1">
    <location>
        <begin position="194"/>
        <end position="271"/>
    </location>
</feature>
<protein>
    <recommendedName>
        <fullName evidence="1">2-oxoacid dehydrogenase acyltransferase catalytic domain-containing protein</fullName>
    </recommendedName>
</protein>
<dbReference type="InterPro" id="IPR001078">
    <property type="entry name" value="2-oxoacid_DH_actylTfrase"/>
</dbReference>
<accession>A0A512L6H1</accession>
<reference evidence="2 3" key="1">
    <citation type="submission" date="2019-07" db="EMBL/GenBank/DDBJ databases">
        <title>Whole genome shotgun sequence of Thiobacillus plumbophilus NBRC 107929.</title>
        <authorList>
            <person name="Hosoyama A."/>
            <person name="Uohara A."/>
            <person name="Ohji S."/>
            <person name="Ichikawa N."/>
        </authorList>
    </citation>
    <scope>NUCLEOTIDE SEQUENCE [LARGE SCALE GENOMIC DNA]</scope>
    <source>
        <strain evidence="2 3">NBRC 107929</strain>
    </source>
</reference>
<dbReference type="RefSeq" id="WP_147071831.1">
    <property type="nucleotide sequence ID" value="NZ_AP021884.1"/>
</dbReference>
<evidence type="ECO:0000313" key="2">
    <source>
        <dbReference type="EMBL" id="GEP30083.1"/>
    </source>
</evidence>
<dbReference type="InterPro" id="IPR023213">
    <property type="entry name" value="CAT-like_dom_sf"/>
</dbReference>
<feature type="domain" description="2-oxoacid dehydrogenase acyltransferase catalytic" evidence="1">
    <location>
        <begin position="24"/>
        <end position="150"/>
    </location>
</feature>
<keyword evidence="3" id="KW-1185">Reference proteome</keyword>
<name>A0A512L6H1_9PROT</name>
<dbReference type="Gene3D" id="3.30.559.10">
    <property type="entry name" value="Chloramphenicol acetyltransferase-like domain"/>
    <property type="match status" value="1"/>
</dbReference>
<evidence type="ECO:0000259" key="1">
    <source>
        <dbReference type="Pfam" id="PF00198"/>
    </source>
</evidence>
<sequence length="283" mass="31649">MANHFSTTVSQLIALIKQPPSPGTRRPYPKLRNFILDVMAEGRRKNTINLLFEADLTPIQQHLAQYAVQHGGRISMTTYIAKSLACAIDEDKTIHAYRYGKSKLMVFDDIDLSIMVEREIDGETMPITLIVRAANHKHIGDIYQELQAAKTAPLGEHGPMSALEKQFFELPSPLRKIIWFFIRRDPHLFKQLAGTVGITSMGMHASGPAVIIPITPMTLTLSIGAISKRLVLEDSRPVERDFIQMNLGANHDIIDGAPLMRFADRFKQKLQTGCALAHPQSTQ</sequence>
<organism evidence="2 3">
    <name type="scientific">Sulfuriferula plumbiphila</name>
    <dbReference type="NCBI Taxonomy" id="171865"/>
    <lineage>
        <taxon>Bacteria</taxon>
        <taxon>Pseudomonadati</taxon>
        <taxon>Pseudomonadota</taxon>
        <taxon>Betaproteobacteria</taxon>
        <taxon>Nitrosomonadales</taxon>
        <taxon>Sulfuricellaceae</taxon>
        <taxon>Sulfuriferula</taxon>
    </lineage>
</organism>
<dbReference type="Proteomes" id="UP000321337">
    <property type="component" value="Unassembled WGS sequence"/>
</dbReference>